<reference evidence="1" key="1">
    <citation type="journal article" date="2011" name="PLoS Biol.">
        <title>Gene gain and loss during evolution of obligate parasitism in the white rust pathogen of Arabidopsis thaliana.</title>
        <authorList>
            <person name="Kemen E."/>
            <person name="Gardiner A."/>
            <person name="Schultz-Larsen T."/>
            <person name="Kemen A.C."/>
            <person name="Balmuth A.L."/>
            <person name="Robert-Seilaniantz A."/>
            <person name="Bailey K."/>
            <person name="Holub E."/>
            <person name="Studholme D.J."/>
            <person name="Maclean D."/>
            <person name="Jones J.D."/>
        </authorList>
    </citation>
    <scope>NUCLEOTIDE SEQUENCE</scope>
</reference>
<reference evidence="1" key="2">
    <citation type="submission" date="2011-02" db="EMBL/GenBank/DDBJ databases">
        <authorList>
            <person name="MacLean D."/>
        </authorList>
    </citation>
    <scope>NUCLEOTIDE SEQUENCE</scope>
</reference>
<name>F0W6N0_9STRA</name>
<dbReference type="EMBL" id="FR824070">
    <property type="protein sequence ID" value="CCA16775.1"/>
    <property type="molecule type" value="Genomic_DNA"/>
</dbReference>
<proteinExistence type="predicted"/>
<dbReference type="HOGENOM" id="CLU_2676218_0_0_1"/>
<accession>F0W6N0</accession>
<gene>
    <name evidence="1" type="primary">AlNc14C25G2518</name>
    <name evidence="1" type="ORF">ALNC14_029180</name>
</gene>
<evidence type="ECO:0000313" key="1">
    <source>
        <dbReference type="EMBL" id="CCA16775.1"/>
    </source>
</evidence>
<dbReference type="AlphaFoldDB" id="F0W6N0"/>
<organism evidence="1">
    <name type="scientific">Albugo laibachii Nc14</name>
    <dbReference type="NCBI Taxonomy" id="890382"/>
    <lineage>
        <taxon>Eukaryota</taxon>
        <taxon>Sar</taxon>
        <taxon>Stramenopiles</taxon>
        <taxon>Oomycota</taxon>
        <taxon>Peronosporomycetes</taxon>
        <taxon>Albuginales</taxon>
        <taxon>Albuginaceae</taxon>
        <taxon>Albugo</taxon>
    </lineage>
</organism>
<protein>
    <submittedName>
        <fullName evidence="1">AlNc14C25G2518 protein</fullName>
    </submittedName>
</protein>
<sequence length="75" mass="8635">MALESNAGYHGRMKHVFTPPRFPREWRTGNAKVAYVDTKNELASMMTKRLGMMTFKFLRDATDINEKLTVVQVTV</sequence>